<reference evidence="1 2" key="1">
    <citation type="journal article" date="2009" name="Appl. Environ. Microbiol.">
        <title>Three genomes from the phylum Acidobacteria provide insight into the lifestyles of these microorganisms in soils.</title>
        <authorList>
            <person name="Ward N.L."/>
            <person name="Challacombe J.F."/>
            <person name="Janssen P.H."/>
            <person name="Henrissat B."/>
            <person name="Coutinho P.M."/>
            <person name="Wu M."/>
            <person name="Xie G."/>
            <person name="Haft D.H."/>
            <person name="Sait M."/>
            <person name="Badger J."/>
            <person name="Barabote R.D."/>
            <person name="Bradley B."/>
            <person name="Brettin T.S."/>
            <person name="Brinkac L.M."/>
            <person name="Bruce D."/>
            <person name="Creasy T."/>
            <person name="Daugherty S.C."/>
            <person name="Davidsen T.M."/>
            <person name="DeBoy R.T."/>
            <person name="Detter J.C."/>
            <person name="Dodson R.J."/>
            <person name="Durkin A.S."/>
            <person name="Ganapathy A."/>
            <person name="Gwinn-Giglio M."/>
            <person name="Han C.S."/>
            <person name="Khouri H."/>
            <person name="Kiss H."/>
            <person name="Kothari S.P."/>
            <person name="Madupu R."/>
            <person name="Nelson K.E."/>
            <person name="Nelson W.C."/>
            <person name="Paulsen I."/>
            <person name="Penn K."/>
            <person name="Ren Q."/>
            <person name="Rosovitz M.J."/>
            <person name="Selengut J.D."/>
            <person name="Shrivastava S."/>
            <person name="Sullivan S.A."/>
            <person name="Tapia R."/>
            <person name="Thompson L.S."/>
            <person name="Watkins K.L."/>
            <person name="Yang Q."/>
            <person name="Yu C."/>
            <person name="Zafar N."/>
            <person name="Zhou L."/>
            <person name="Kuske C.R."/>
        </authorList>
    </citation>
    <scope>NUCLEOTIDE SEQUENCE [LARGE SCALE GENOMIC DNA]</scope>
    <source>
        <strain evidence="1 2">Ellin345</strain>
    </source>
</reference>
<sequence length="179" mass="20410">MALMTISCACSRSGFERENAIARSHNPVGVELHIQTKNHKREFSAGEKLQFEEFYTSKYPGQWHIEVLEGVNGPANTDVVYIFDGKRSWTSSVNQSSIACCMTRHVWLGLEPTRVPYNAHPEDIFGGNPEYREFAVPDTPGKYEIYLTSDRLYSRDEKTETYSGKGTRMTSDIMSIRVR</sequence>
<dbReference type="EMBL" id="CP000360">
    <property type="protein sequence ID" value="ABF43383.1"/>
    <property type="molecule type" value="Genomic_DNA"/>
</dbReference>
<keyword evidence="2" id="KW-1185">Reference proteome</keyword>
<organism evidence="1 2">
    <name type="scientific">Koribacter versatilis (strain Ellin345)</name>
    <dbReference type="NCBI Taxonomy" id="204669"/>
    <lineage>
        <taxon>Bacteria</taxon>
        <taxon>Pseudomonadati</taxon>
        <taxon>Acidobacteriota</taxon>
        <taxon>Terriglobia</taxon>
        <taxon>Terriglobales</taxon>
        <taxon>Candidatus Korobacteraceae</taxon>
        <taxon>Candidatus Korobacter</taxon>
    </lineage>
</organism>
<protein>
    <submittedName>
        <fullName evidence="1">Uncharacterized protein</fullName>
    </submittedName>
</protein>
<accession>Q1IIB7</accession>
<evidence type="ECO:0000313" key="2">
    <source>
        <dbReference type="Proteomes" id="UP000002432"/>
    </source>
</evidence>
<dbReference type="Proteomes" id="UP000002432">
    <property type="component" value="Chromosome"/>
</dbReference>
<evidence type="ECO:0000313" key="1">
    <source>
        <dbReference type="EMBL" id="ABF43383.1"/>
    </source>
</evidence>
<dbReference type="KEGG" id="aba:Acid345_4383"/>
<gene>
    <name evidence="1" type="ordered locus">Acid345_4383</name>
</gene>
<proteinExistence type="predicted"/>
<dbReference type="AlphaFoldDB" id="Q1IIB7"/>
<dbReference type="HOGENOM" id="CLU_1501623_0_0_0"/>
<name>Q1IIB7_KORVE</name>
<dbReference type="EnsemblBacteria" id="ABF43383">
    <property type="protein sequence ID" value="ABF43383"/>
    <property type="gene ID" value="Acid345_4383"/>
</dbReference>